<dbReference type="PROSITE" id="PS50297">
    <property type="entry name" value="ANK_REP_REGION"/>
    <property type="match status" value="5"/>
</dbReference>
<dbReference type="GO" id="GO:0000976">
    <property type="term" value="F:transcription cis-regulatory region binding"/>
    <property type="evidence" value="ECO:0007669"/>
    <property type="project" value="TreeGrafter"/>
</dbReference>
<dbReference type="SUPFAM" id="SSF48403">
    <property type="entry name" value="Ankyrin repeat"/>
    <property type="match status" value="1"/>
</dbReference>
<dbReference type="AlphaFoldDB" id="A0A182TQ43"/>
<dbReference type="PRINTS" id="PR01415">
    <property type="entry name" value="ANKYRIN"/>
</dbReference>
<feature type="repeat" description="ANK" evidence="3">
    <location>
        <begin position="1"/>
        <end position="33"/>
    </location>
</feature>
<feature type="region of interest" description="Disordered" evidence="4">
    <location>
        <begin position="243"/>
        <end position="281"/>
    </location>
</feature>
<reference evidence="6" key="1">
    <citation type="submission" date="2014-01" db="EMBL/GenBank/DDBJ databases">
        <title>The Genome Sequence of Anopheles melas CM1001059_A (V2).</title>
        <authorList>
            <consortium name="The Broad Institute Genomics Platform"/>
            <person name="Neafsey D.E."/>
            <person name="Besansky N."/>
            <person name="Howell P."/>
            <person name="Walton C."/>
            <person name="Young S.K."/>
            <person name="Zeng Q."/>
            <person name="Gargeya S."/>
            <person name="Fitzgerald M."/>
            <person name="Haas B."/>
            <person name="Abouelleil A."/>
            <person name="Allen A.W."/>
            <person name="Alvarado L."/>
            <person name="Arachchi H.M."/>
            <person name="Berlin A.M."/>
            <person name="Chapman S.B."/>
            <person name="Gainer-Dewar J."/>
            <person name="Goldberg J."/>
            <person name="Griggs A."/>
            <person name="Gujja S."/>
            <person name="Hansen M."/>
            <person name="Howarth C."/>
            <person name="Imamovic A."/>
            <person name="Ireland A."/>
            <person name="Larimer J."/>
            <person name="McCowan C."/>
            <person name="Murphy C."/>
            <person name="Pearson M."/>
            <person name="Poon T.W."/>
            <person name="Priest M."/>
            <person name="Roberts A."/>
            <person name="Saif S."/>
            <person name="Shea T."/>
            <person name="Sisk P."/>
            <person name="Sykes S."/>
            <person name="Wortman J."/>
            <person name="Nusbaum C."/>
            <person name="Birren B."/>
        </authorList>
    </citation>
    <scope>NUCLEOTIDE SEQUENCE [LARGE SCALE GENOMIC DNA]</scope>
    <source>
        <strain evidence="6">CM1001059</strain>
    </source>
</reference>
<accession>A0A182TQ43</accession>
<proteinExistence type="predicted"/>
<organism evidence="5 6">
    <name type="scientific">Anopheles melas</name>
    <dbReference type="NCBI Taxonomy" id="34690"/>
    <lineage>
        <taxon>Eukaryota</taxon>
        <taxon>Metazoa</taxon>
        <taxon>Ecdysozoa</taxon>
        <taxon>Arthropoda</taxon>
        <taxon>Hexapoda</taxon>
        <taxon>Insecta</taxon>
        <taxon>Pterygota</taxon>
        <taxon>Neoptera</taxon>
        <taxon>Endopterygota</taxon>
        <taxon>Diptera</taxon>
        <taxon>Nematocera</taxon>
        <taxon>Culicoidea</taxon>
        <taxon>Culicidae</taxon>
        <taxon>Anophelinae</taxon>
        <taxon>Anopheles</taxon>
    </lineage>
</organism>
<evidence type="ECO:0000256" key="3">
    <source>
        <dbReference type="PROSITE-ProRule" id="PRU00023"/>
    </source>
</evidence>
<dbReference type="PANTHER" id="PTHR24193">
    <property type="entry name" value="ANKYRIN REPEAT PROTEIN"/>
    <property type="match status" value="1"/>
</dbReference>
<dbReference type="GO" id="GO:0005634">
    <property type="term" value="C:nucleus"/>
    <property type="evidence" value="ECO:0007669"/>
    <property type="project" value="TreeGrafter"/>
</dbReference>
<dbReference type="InterPro" id="IPR002110">
    <property type="entry name" value="Ankyrin_rpt"/>
</dbReference>
<keyword evidence="2 3" id="KW-0040">ANK repeat</keyword>
<evidence type="ECO:0000313" key="6">
    <source>
        <dbReference type="Proteomes" id="UP000075902"/>
    </source>
</evidence>
<keyword evidence="1" id="KW-0677">Repeat</keyword>
<protein>
    <submittedName>
        <fullName evidence="5">Uncharacterized protein</fullName>
    </submittedName>
</protein>
<evidence type="ECO:0000256" key="4">
    <source>
        <dbReference type="SAM" id="MobiDB-lite"/>
    </source>
</evidence>
<dbReference type="Proteomes" id="UP000075902">
    <property type="component" value="Unassembled WGS sequence"/>
</dbReference>
<feature type="repeat" description="ANK" evidence="3">
    <location>
        <begin position="87"/>
        <end position="119"/>
    </location>
</feature>
<evidence type="ECO:0000256" key="2">
    <source>
        <dbReference type="ARBA" id="ARBA00023043"/>
    </source>
</evidence>
<reference evidence="5" key="2">
    <citation type="submission" date="2020-05" db="UniProtKB">
        <authorList>
            <consortium name="EnsemblMetazoa"/>
        </authorList>
    </citation>
    <scope>IDENTIFICATION</scope>
    <source>
        <strain evidence="5">CM1001059</strain>
    </source>
</reference>
<dbReference type="Gene3D" id="1.25.40.20">
    <property type="entry name" value="Ankyrin repeat-containing domain"/>
    <property type="match status" value="2"/>
</dbReference>
<feature type="repeat" description="ANK" evidence="3">
    <location>
        <begin position="185"/>
        <end position="217"/>
    </location>
</feature>
<evidence type="ECO:0000313" key="5">
    <source>
        <dbReference type="EnsemblMetazoa" id="AMEC006335-PA"/>
    </source>
</evidence>
<dbReference type="Pfam" id="PF12796">
    <property type="entry name" value="Ank_2"/>
    <property type="match status" value="3"/>
</dbReference>
<keyword evidence="6" id="KW-1185">Reference proteome</keyword>
<name>A0A182TQ43_9DIPT</name>
<sequence>TGTTALFFAAQGGYVDVARILLKAGAPVDCSSVDGGTPLFVACQGGHEAMVSELLSHGASVHACMKIFLNFQYIVHNHEFVFLFPQDRATPLFIAAQNGHSLVLKLLLAAGAIPDAPRNDGATPLWIAAQMGHDHVVKILLHNGAVVDAVRCDGATALFKAAHKGHSAVVQELLKFRPNLGLLANGETALHAAVMFGHLPIVKQLVAAGANCTIANQDGYTPLQLARQQKFASVHQYLKEREQLQKQPTAGGTPKRMGPSSNQSKAPTAKGAAAPSVAITG</sequence>
<dbReference type="EnsemblMetazoa" id="AMEC006335-RA">
    <property type="protein sequence ID" value="AMEC006335-PA"/>
    <property type="gene ID" value="AMEC006335"/>
</dbReference>
<feature type="repeat" description="ANK" evidence="3">
    <location>
        <begin position="120"/>
        <end position="152"/>
    </location>
</feature>
<dbReference type="PROSITE" id="PS50088">
    <property type="entry name" value="ANK_REPEAT"/>
    <property type="match status" value="5"/>
</dbReference>
<dbReference type="InterPro" id="IPR036770">
    <property type="entry name" value="Ankyrin_rpt-contain_sf"/>
</dbReference>
<dbReference type="GO" id="GO:0045944">
    <property type="term" value="P:positive regulation of transcription by RNA polymerase II"/>
    <property type="evidence" value="ECO:0007669"/>
    <property type="project" value="TreeGrafter"/>
</dbReference>
<dbReference type="VEuPathDB" id="VectorBase:AMEC006335"/>
<dbReference type="SMART" id="SM00248">
    <property type="entry name" value="ANK"/>
    <property type="match status" value="6"/>
</dbReference>
<dbReference type="PANTHER" id="PTHR24193:SF122">
    <property type="entry name" value="ANKYRIN REPEAT DOMAIN-CONTAINING PROTEIN 23"/>
    <property type="match status" value="1"/>
</dbReference>
<evidence type="ECO:0000256" key="1">
    <source>
        <dbReference type="ARBA" id="ARBA00022737"/>
    </source>
</evidence>
<dbReference type="STRING" id="34690.A0A182TQ43"/>
<feature type="repeat" description="ANK" evidence="3">
    <location>
        <begin position="34"/>
        <end position="66"/>
    </location>
</feature>
<dbReference type="InterPro" id="IPR050663">
    <property type="entry name" value="Ankyrin-SOCS_Box"/>
</dbReference>